<dbReference type="InterPro" id="IPR019410">
    <property type="entry name" value="Methyltransf_16"/>
</dbReference>
<dbReference type="GeneID" id="7442829"/>
<dbReference type="RefSeq" id="XP_002295029.1">
    <property type="nucleotide sequence ID" value="XM_002294993.1"/>
</dbReference>
<reference evidence="2 3" key="2">
    <citation type="journal article" date="2008" name="Nature">
        <title>The Phaeodactylum genome reveals the evolutionary history of diatom genomes.</title>
        <authorList>
            <person name="Bowler C."/>
            <person name="Allen A.E."/>
            <person name="Badger J.H."/>
            <person name="Grimwood J."/>
            <person name="Jabbari K."/>
            <person name="Kuo A."/>
            <person name="Maheswari U."/>
            <person name="Martens C."/>
            <person name="Maumus F."/>
            <person name="Otillar R.P."/>
            <person name="Rayko E."/>
            <person name="Salamov A."/>
            <person name="Vandepoele K."/>
            <person name="Beszteri B."/>
            <person name="Gruber A."/>
            <person name="Heijde M."/>
            <person name="Katinka M."/>
            <person name="Mock T."/>
            <person name="Valentin K."/>
            <person name="Verret F."/>
            <person name="Berges J.A."/>
            <person name="Brownlee C."/>
            <person name="Cadoret J.P."/>
            <person name="Chiovitti A."/>
            <person name="Choi C.J."/>
            <person name="Coesel S."/>
            <person name="De Martino A."/>
            <person name="Detter J.C."/>
            <person name="Durkin C."/>
            <person name="Falciatore A."/>
            <person name="Fournet J."/>
            <person name="Haruta M."/>
            <person name="Huysman M.J."/>
            <person name="Jenkins B.D."/>
            <person name="Jiroutova K."/>
            <person name="Jorgensen R.E."/>
            <person name="Joubert Y."/>
            <person name="Kaplan A."/>
            <person name="Kroger N."/>
            <person name="Kroth P.G."/>
            <person name="La Roche J."/>
            <person name="Lindquist E."/>
            <person name="Lommer M."/>
            <person name="Martin-Jezequel V."/>
            <person name="Lopez P.J."/>
            <person name="Lucas S."/>
            <person name="Mangogna M."/>
            <person name="McGinnis K."/>
            <person name="Medlin L.K."/>
            <person name="Montsant A."/>
            <person name="Oudot-Le Secq M.P."/>
            <person name="Napoli C."/>
            <person name="Obornik M."/>
            <person name="Parker M.S."/>
            <person name="Petit J.L."/>
            <person name="Porcel B.M."/>
            <person name="Poulsen N."/>
            <person name="Robison M."/>
            <person name="Rychlewski L."/>
            <person name="Rynearson T.A."/>
            <person name="Schmutz J."/>
            <person name="Shapiro H."/>
            <person name="Siaut M."/>
            <person name="Stanley M."/>
            <person name="Sussman M.R."/>
            <person name="Taylor A.R."/>
            <person name="Vardi A."/>
            <person name="von Dassow P."/>
            <person name="Vyverman W."/>
            <person name="Willis A."/>
            <person name="Wyrwicz L.S."/>
            <person name="Rokhsar D.S."/>
            <person name="Weissenbach J."/>
            <person name="Armbrust E.V."/>
            <person name="Green B.R."/>
            <person name="Van de Peer Y."/>
            <person name="Grigoriev I.V."/>
        </authorList>
    </citation>
    <scope>NUCLEOTIDE SEQUENCE [LARGE SCALE GENOMIC DNA]</scope>
    <source>
        <strain evidence="2 3">CCMP1335</strain>
    </source>
</reference>
<evidence type="ECO:0000256" key="1">
    <source>
        <dbReference type="SAM" id="MobiDB-lite"/>
    </source>
</evidence>
<dbReference type="SUPFAM" id="SSF53335">
    <property type="entry name" value="S-adenosyl-L-methionine-dependent methyltransferases"/>
    <property type="match status" value="1"/>
</dbReference>
<accession>B8CFI6</accession>
<evidence type="ECO:0000313" key="2">
    <source>
        <dbReference type="EMBL" id="EED87809.1"/>
    </source>
</evidence>
<dbReference type="PaxDb" id="35128-Thaps11777"/>
<dbReference type="GO" id="GO:0008276">
    <property type="term" value="F:protein methyltransferase activity"/>
    <property type="evidence" value="ECO:0000318"/>
    <property type="project" value="GO_Central"/>
</dbReference>
<keyword evidence="3" id="KW-1185">Reference proteome</keyword>
<sequence>MLATPTDPLLTSPQRAMRINDDMAVLQVLGSLSPSSSSSSSSSENDDDAAVAVVGVVGSSSSSSNNNNDADKDASNESTLAENSKGNEAEEEEEPPEPFFQLMNRGNYLRQLRMLAEADEMERSSLPEEDEMQGAYGAIGSCVGGVIVGGEEKKEECSHDVATNTTATAINNNKASCQAQEVQQISNKHRLLSYPTYLSHQRYHDDLKHVDMHYIDYGVIPSALLTGEAMEDNGGKLIVEQRKRLGKGGLCWDAAFVLGEHVIAVEEEWNAKSASKADEESNGDDGECFSKKTTVLELGAGTGLCGLMIAKATNSHVTITDLPELEGLMLDNVLRNFGSGGDAEAEVERDLDLPSLTTHDGKAKGTVTSRVLRWGVEEDYGGAPFDVIVGADIVASLNGPNTKIYISSKARLDKPHQEFDAEIDRLFESVKRVKEPKSRLKSPNVFLIVAEGKKRAV</sequence>
<organism evidence="2 3">
    <name type="scientific">Thalassiosira pseudonana</name>
    <name type="common">Marine diatom</name>
    <name type="synonym">Cyclotella nana</name>
    <dbReference type="NCBI Taxonomy" id="35128"/>
    <lineage>
        <taxon>Eukaryota</taxon>
        <taxon>Sar</taxon>
        <taxon>Stramenopiles</taxon>
        <taxon>Ochrophyta</taxon>
        <taxon>Bacillariophyta</taxon>
        <taxon>Coscinodiscophyceae</taxon>
        <taxon>Thalassiosirophycidae</taxon>
        <taxon>Thalassiosirales</taxon>
        <taxon>Thalassiosiraceae</taxon>
        <taxon>Thalassiosira</taxon>
    </lineage>
</organism>
<feature type="compositionally biased region" description="Low complexity" evidence="1">
    <location>
        <begin position="50"/>
        <end position="68"/>
    </location>
</feature>
<dbReference type="CDD" id="cd02440">
    <property type="entry name" value="AdoMet_MTases"/>
    <property type="match status" value="1"/>
</dbReference>
<gene>
    <name evidence="2" type="ORF">THAPSDRAFT_11777</name>
</gene>
<dbReference type="HOGENOM" id="CLU_599227_0_0_1"/>
<proteinExistence type="predicted"/>
<dbReference type="EMBL" id="CM000653">
    <property type="protein sequence ID" value="EED87809.1"/>
    <property type="molecule type" value="Genomic_DNA"/>
</dbReference>
<dbReference type="AlphaFoldDB" id="B8CFI6"/>
<dbReference type="Pfam" id="PF10294">
    <property type="entry name" value="Methyltransf_16"/>
    <property type="match status" value="1"/>
</dbReference>
<protein>
    <submittedName>
        <fullName evidence="2">Uncharacterized protein</fullName>
    </submittedName>
</protein>
<dbReference type="PANTHER" id="PTHR14614:SF109">
    <property type="entry name" value="RIBOSOMAL LYSINE N-METHYLTRANSFERASE 5"/>
    <property type="match status" value="1"/>
</dbReference>
<dbReference type="eggNOG" id="KOG2793">
    <property type="taxonomic scope" value="Eukaryota"/>
</dbReference>
<dbReference type="KEGG" id="tps:THAPSDRAFT_11777"/>
<feature type="region of interest" description="Disordered" evidence="1">
    <location>
        <begin position="30"/>
        <end position="102"/>
    </location>
</feature>
<name>B8CFI6_THAPS</name>
<reference evidence="2 3" key="1">
    <citation type="journal article" date="2004" name="Science">
        <title>The genome of the diatom Thalassiosira pseudonana: ecology, evolution, and metabolism.</title>
        <authorList>
            <person name="Armbrust E.V."/>
            <person name="Berges J.A."/>
            <person name="Bowler C."/>
            <person name="Green B.R."/>
            <person name="Martinez D."/>
            <person name="Putnam N.H."/>
            <person name="Zhou S."/>
            <person name="Allen A.E."/>
            <person name="Apt K.E."/>
            <person name="Bechner M."/>
            <person name="Brzezinski M.A."/>
            <person name="Chaal B.K."/>
            <person name="Chiovitti A."/>
            <person name="Davis A.K."/>
            <person name="Demarest M.S."/>
            <person name="Detter J.C."/>
            <person name="Glavina T."/>
            <person name="Goodstein D."/>
            <person name="Hadi M.Z."/>
            <person name="Hellsten U."/>
            <person name="Hildebrand M."/>
            <person name="Jenkins B.D."/>
            <person name="Jurka J."/>
            <person name="Kapitonov V.V."/>
            <person name="Kroger N."/>
            <person name="Lau W.W."/>
            <person name="Lane T.W."/>
            <person name="Larimer F.W."/>
            <person name="Lippmeier J.C."/>
            <person name="Lucas S."/>
            <person name="Medina M."/>
            <person name="Montsant A."/>
            <person name="Obornik M."/>
            <person name="Parker M.S."/>
            <person name="Palenik B."/>
            <person name="Pazour G.J."/>
            <person name="Richardson P.M."/>
            <person name="Rynearson T.A."/>
            <person name="Saito M.A."/>
            <person name="Schwartz D.C."/>
            <person name="Thamatrakoln K."/>
            <person name="Valentin K."/>
            <person name="Vardi A."/>
            <person name="Wilkerson F.P."/>
            <person name="Rokhsar D.S."/>
        </authorList>
    </citation>
    <scope>NUCLEOTIDE SEQUENCE [LARGE SCALE GENOMIC DNA]</scope>
    <source>
        <strain evidence="2 3">CCMP1335</strain>
    </source>
</reference>
<dbReference type="Gene3D" id="3.40.50.150">
    <property type="entry name" value="Vaccinia Virus protein VP39"/>
    <property type="match status" value="1"/>
</dbReference>
<dbReference type="InterPro" id="IPR029063">
    <property type="entry name" value="SAM-dependent_MTases_sf"/>
</dbReference>
<dbReference type="PANTHER" id="PTHR14614">
    <property type="entry name" value="HEPATOCELLULAR CARCINOMA-ASSOCIATED ANTIGEN"/>
    <property type="match status" value="1"/>
</dbReference>
<evidence type="ECO:0000313" key="3">
    <source>
        <dbReference type="Proteomes" id="UP000001449"/>
    </source>
</evidence>
<dbReference type="Proteomes" id="UP000001449">
    <property type="component" value="Chromosome 22"/>
</dbReference>
<dbReference type="OMA" id="RAMRIND"/>
<dbReference type="InParanoid" id="B8CFI6"/>